<comment type="similarity">
    <text evidence="2">Belongs to the monovalent cation:proton antiporter 1 (CPA1) transporter (TC 2.A.36) family.</text>
</comment>
<dbReference type="PANTHER" id="PTHR10110:SF195">
    <property type="entry name" value="NA(+)_H(+) ANTIPORTER NHAS2"/>
    <property type="match status" value="1"/>
</dbReference>
<protein>
    <submittedName>
        <fullName evidence="14">Sodium:proton antiporter</fullName>
    </submittedName>
</protein>
<evidence type="ECO:0000256" key="9">
    <source>
        <dbReference type="ARBA" id="ARBA00023065"/>
    </source>
</evidence>
<feature type="transmembrane region" description="Helical" evidence="12">
    <location>
        <begin position="356"/>
        <end position="374"/>
    </location>
</feature>
<keyword evidence="5" id="KW-1003">Cell membrane</keyword>
<keyword evidence="7 12" id="KW-1133">Transmembrane helix</keyword>
<proteinExistence type="inferred from homology"/>
<evidence type="ECO:0000256" key="5">
    <source>
        <dbReference type="ARBA" id="ARBA00022475"/>
    </source>
</evidence>
<evidence type="ECO:0000256" key="6">
    <source>
        <dbReference type="ARBA" id="ARBA00022692"/>
    </source>
</evidence>
<dbReference type="GO" id="GO:0015385">
    <property type="term" value="F:sodium:proton antiporter activity"/>
    <property type="evidence" value="ECO:0007669"/>
    <property type="project" value="InterPro"/>
</dbReference>
<sequence length="424" mass="44586">MLTAFAILLSVTALLAFLNERFLRFPTTVGVTLAGALASILLIGLDALGLAGPRGWATQILQTLDFTDFVLNGILSILLFAGALSLDARQMLRQRTSILTLAVLSTLLSTFLIGFAAYGIFGLVGLNVPLLWSLLFGALISPTDPVAVLDLLKRAAVPKRIETLIAGESLFNDGVGVVIFLVIAGMAGIGHGHGEGSLVGALELFGREALGGMAFGALLGGLGYLMLREIEQHAVEVLITLALVVGGYVLAASLGISGPLAMVVAGLILSGSRHLAFGTATREHIESFWETTDQVLNILLFAFIGLDVLLTETTVPQIMAGLLLVAASLLARWLSVALPFTLVRGRDGYGAYTVRLLTWGGLRGGIAISLVLGLPETPYRTHLVTATYIIVLFSIAVQGLTIMPLVHKAVAASPEEPAQNPLPH</sequence>
<dbReference type="GO" id="GO:0015386">
    <property type="term" value="F:potassium:proton antiporter activity"/>
    <property type="evidence" value="ECO:0007669"/>
    <property type="project" value="TreeGrafter"/>
</dbReference>
<dbReference type="AlphaFoldDB" id="A0AAU6Q0G9"/>
<keyword evidence="10 12" id="KW-0472">Membrane</keyword>
<feature type="transmembrane region" description="Helical" evidence="12">
    <location>
        <begin position="69"/>
        <end position="86"/>
    </location>
</feature>
<feature type="transmembrane region" description="Helical" evidence="12">
    <location>
        <begin position="130"/>
        <end position="149"/>
    </location>
</feature>
<feature type="transmembrane region" description="Helical" evidence="12">
    <location>
        <begin position="6"/>
        <end position="23"/>
    </location>
</feature>
<reference evidence="14" key="1">
    <citation type="submission" date="2024-03" db="EMBL/GenBank/DDBJ databases">
        <title>Deinococcus weizhi sp. nov., isolated from human skin.</title>
        <authorList>
            <person name="Wei Z."/>
            <person name="Tian F."/>
            <person name="Yang C."/>
            <person name="Xin L.T."/>
            <person name="Wen Z.J."/>
            <person name="Lan K.C."/>
            <person name="Yu L."/>
            <person name="Zhe W."/>
            <person name="Dan F.D."/>
            <person name="Jun W."/>
            <person name="Rui Z."/>
            <person name="Yong X.J."/>
            <person name="Ting Y."/>
            <person name="Wei X."/>
            <person name="Xu Z.G."/>
            <person name="Xin Z."/>
            <person name="Dong F.G."/>
            <person name="Ni X.M."/>
            <person name="Zheng M.G."/>
            <person name="Chun Y."/>
            <person name="Qian W.X."/>
        </authorList>
    </citation>
    <scope>NUCLEOTIDE SEQUENCE</scope>
    <source>
        <strain evidence="14">VB142</strain>
    </source>
</reference>
<keyword evidence="9" id="KW-0406">Ion transport</keyword>
<evidence type="ECO:0000259" key="13">
    <source>
        <dbReference type="Pfam" id="PF00999"/>
    </source>
</evidence>
<keyword evidence="8" id="KW-0915">Sodium</keyword>
<evidence type="ECO:0000256" key="10">
    <source>
        <dbReference type="ARBA" id="ARBA00023136"/>
    </source>
</evidence>
<evidence type="ECO:0000256" key="11">
    <source>
        <dbReference type="ARBA" id="ARBA00023201"/>
    </source>
</evidence>
<feature type="transmembrane region" description="Helical" evidence="12">
    <location>
        <begin position="98"/>
        <end position="124"/>
    </location>
</feature>
<evidence type="ECO:0000256" key="2">
    <source>
        <dbReference type="ARBA" id="ARBA00007367"/>
    </source>
</evidence>
<dbReference type="InterPro" id="IPR006153">
    <property type="entry name" value="Cation/H_exchanger_TM"/>
</dbReference>
<gene>
    <name evidence="14" type="ORF">WDJ50_09735</name>
</gene>
<keyword evidence="3" id="KW-0813">Transport</keyword>
<dbReference type="Gene3D" id="6.10.140.1330">
    <property type="match status" value="1"/>
</dbReference>
<dbReference type="InterPro" id="IPR018422">
    <property type="entry name" value="Cation/H_exchanger_CPA1"/>
</dbReference>
<evidence type="ECO:0000256" key="1">
    <source>
        <dbReference type="ARBA" id="ARBA00004651"/>
    </source>
</evidence>
<dbReference type="GO" id="GO:0005886">
    <property type="term" value="C:plasma membrane"/>
    <property type="evidence" value="ECO:0007669"/>
    <property type="project" value="UniProtKB-SubCell"/>
</dbReference>
<feature type="transmembrane region" description="Helical" evidence="12">
    <location>
        <begin position="239"/>
        <end position="269"/>
    </location>
</feature>
<evidence type="ECO:0000256" key="12">
    <source>
        <dbReference type="SAM" id="Phobius"/>
    </source>
</evidence>
<evidence type="ECO:0000313" key="14">
    <source>
        <dbReference type="EMBL" id="WYF43697.1"/>
    </source>
</evidence>
<organism evidence="14">
    <name type="scientific">Deinococcus sp. VB142</name>
    <dbReference type="NCBI Taxonomy" id="3112952"/>
    <lineage>
        <taxon>Bacteria</taxon>
        <taxon>Thermotogati</taxon>
        <taxon>Deinococcota</taxon>
        <taxon>Deinococci</taxon>
        <taxon>Deinococcales</taxon>
        <taxon>Deinococcaceae</taxon>
        <taxon>Deinococcus</taxon>
    </lineage>
</organism>
<feature type="transmembrane region" description="Helical" evidence="12">
    <location>
        <begin position="318"/>
        <end position="336"/>
    </location>
</feature>
<feature type="transmembrane region" description="Helical" evidence="12">
    <location>
        <begin position="170"/>
        <end position="189"/>
    </location>
</feature>
<feature type="transmembrane region" description="Helical" evidence="12">
    <location>
        <begin position="386"/>
        <end position="406"/>
    </location>
</feature>
<feature type="transmembrane region" description="Helical" evidence="12">
    <location>
        <begin position="30"/>
        <end position="49"/>
    </location>
</feature>
<evidence type="ECO:0000256" key="3">
    <source>
        <dbReference type="ARBA" id="ARBA00022448"/>
    </source>
</evidence>
<dbReference type="PANTHER" id="PTHR10110">
    <property type="entry name" value="SODIUM/HYDROGEN EXCHANGER"/>
    <property type="match status" value="1"/>
</dbReference>
<keyword evidence="4" id="KW-0050">Antiport</keyword>
<dbReference type="RefSeq" id="WP_339094593.1">
    <property type="nucleotide sequence ID" value="NZ_CP149782.1"/>
</dbReference>
<comment type="subcellular location">
    <subcellularLocation>
        <location evidence="1">Cell membrane</location>
        <topology evidence="1">Multi-pass membrane protein</topology>
    </subcellularLocation>
</comment>
<evidence type="ECO:0000256" key="4">
    <source>
        <dbReference type="ARBA" id="ARBA00022449"/>
    </source>
</evidence>
<dbReference type="Pfam" id="PF00999">
    <property type="entry name" value="Na_H_Exchanger"/>
    <property type="match status" value="1"/>
</dbReference>
<accession>A0AAU6Q0G9</accession>
<dbReference type="GO" id="GO:0051453">
    <property type="term" value="P:regulation of intracellular pH"/>
    <property type="evidence" value="ECO:0007669"/>
    <property type="project" value="TreeGrafter"/>
</dbReference>
<dbReference type="EMBL" id="CP149782">
    <property type="protein sequence ID" value="WYF43697.1"/>
    <property type="molecule type" value="Genomic_DNA"/>
</dbReference>
<evidence type="ECO:0000256" key="8">
    <source>
        <dbReference type="ARBA" id="ARBA00023053"/>
    </source>
</evidence>
<name>A0AAU6Q0G9_9DEIO</name>
<dbReference type="GO" id="GO:0098719">
    <property type="term" value="P:sodium ion import across plasma membrane"/>
    <property type="evidence" value="ECO:0007669"/>
    <property type="project" value="TreeGrafter"/>
</dbReference>
<feature type="domain" description="Cation/H+ exchanger transmembrane" evidence="13">
    <location>
        <begin position="11"/>
        <end position="407"/>
    </location>
</feature>
<keyword evidence="11" id="KW-0739">Sodium transport</keyword>
<keyword evidence="6 12" id="KW-0812">Transmembrane</keyword>
<feature type="transmembrane region" description="Helical" evidence="12">
    <location>
        <begin position="209"/>
        <end position="227"/>
    </location>
</feature>
<evidence type="ECO:0000256" key="7">
    <source>
        <dbReference type="ARBA" id="ARBA00022989"/>
    </source>
</evidence>